<dbReference type="OrthoDB" id="3650339at2759"/>
<dbReference type="InterPro" id="IPR010730">
    <property type="entry name" value="HET"/>
</dbReference>
<accession>A0A6A6CIP5</accession>
<dbReference type="InterPro" id="IPR001202">
    <property type="entry name" value="WW_dom"/>
</dbReference>
<evidence type="ECO:0000313" key="4">
    <source>
        <dbReference type="Proteomes" id="UP000799537"/>
    </source>
</evidence>
<dbReference type="PANTHER" id="PTHR24148:SF82">
    <property type="entry name" value="HETEROKARYON INCOMPATIBILITY DOMAIN-CONTAINING PROTEIN"/>
    <property type="match status" value="1"/>
</dbReference>
<sequence>MDVTPSSLPEIPEYQYATLNHSIKETRLAELLPGKYDDDIHLKIHCVSLSSSNGARPELSGFAVGDLQKDLPPDWTVRETINGRFIFERKKDYRPDEPYETSWEHPKAKFEPVPNNYNLLHTKPQYEALSHAWGPKEDQTVVIIEQTSTTIEYSVESDANHSRHKDNVTNESNKRSAEDCTIPQSAKRSKIRNGENDIIAGEYISRACFDNEPEIGISCLSIQSELATALRHLRHKNRSRMLWVDNICINQDDVSERSHLVRHMGHIYKLAQKVIVWIGPEYDDSKRAMSKLEYLGRQVEITNQGSWRVNAPGCLEPNWSRTAVPLPYDRETW</sequence>
<organism evidence="3 4">
    <name type="scientific">Zasmidium cellare ATCC 36951</name>
    <dbReference type="NCBI Taxonomy" id="1080233"/>
    <lineage>
        <taxon>Eukaryota</taxon>
        <taxon>Fungi</taxon>
        <taxon>Dikarya</taxon>
        <taxon>Ascomycota</taxon>
        <taxon>Pezizomycotina</taxon>
        <taxon>Dothideomycetes</taxon>
        <taxon>Dothideomycetidae</taxon>
        <taxon>Mycosphaerellales</taxon>
        <taxon>Mycosphaerellaceae</taxon>
        <taxon>Zasmidium</taxon>
    </lineage>
</organism>
<dbReference type="PROSITE" id="PS50020">
    <property type="entry name" value="WW_DOMAIN_2"/>
    <property type="match status" value="1"/>
</dbReference>
<name>A0A6A6CIP5_ZASCE</name>
<dbReference type="PANTHER" id="PTHR24148">
    <property type="entry name" value="ANKYRIN REPEAT DOMAIN-CONTAINING PROTEIN 39 HOMOLOG-RELATED"/>
    <property type="match status" value="1"/>
</dbReference>
<protein>
    <recommendedName>
        <fullName evidence="2">WW domain-containing protein</fullName>
    </recommendedName>
</protein>
<feature type="region of interest" description="Disordered" evidence="1">
    <location>
        <begin position="155"/>
        <end position="188"/>
    </location>
</feature>
<dbReference type="GeneID" id="54559839"/>
<evidence type="ECO:0000313" key="3">
    <source>
        <dbReference type="EMBL" id="KAF2166901.1"/>
    </source>
</evidence>
<proteinExistence type="predicted"/>
<feature type="domain" description="WW" evidence="2">
    <location>
        <begin position="69"/>
        <end position="108"/>
    </location>
</feature>
<reference evidence="3" key="1">
    <citation type="journal article" date="2020" name="Stud. Mycol.">
        <title>101 Dothideomycetes genomes: a test case for predicting lifestyles and emergence of pathogens.</title>
        <authorList>
            <person name="Haridas S."/>
            <person name="Albert R."/>
            <person name="Binder M."/>
            <person name="Bloem J."/>
            <person name="Labutti K."/>
            <person name="Salamov A."/>
            <person name="Andreopoulos B."/>
            <person name="Baker S."/>
            <person name="Barry K."/>
            <person name="Bills G."/>
            <person name="Bluhm B."/>
            <person name="Cannon C."/>
            <person name="Castanera R."/>
            <person name="Culley D."/>
            <person name="Daum C."/>
            <person name="Ezra D."/>
            <person name="Gonzalez J."/>
            <person name="Henrissat B."/>
            <person name="Kuo A."/>
            <person name="Liang C."/>
            <person name="Lipzen A."/>
            <person name="Lutzoni F."/>
            <person name="Magnuson J."/>
            <person name="Mondo S."/>
            <person name="Nolan M."/>
            <person name="Ohm R."/>
            <person name="Pangilinan J."/>
            <person name="Park H.-J."/>
            <person name="Ramirez L."/>
            <person name="Alfaro M."/>
            <person name="Sun H."/>
            <person name="Tritt A."/>
            <person name="Yoshinaga Y."/>
            <person name="Zwiers L.-H."/>
            <person name="Turgeon B."/>
            <person name="Goodwin S."/>
            <person name="Spatafora J."/>
            <person name="Crous P."/>
            <person name="Grigoriev I."/>
        </authorList>
    </citation>
    <scope>NUCLEOTIDE SEQUENCE</scope>
    <source>
        <strain evidence="3">ATCC 36951</strain>
    </source>
</reference>
<keyword evidence="4" id="KW-1185">Reference proteome</keyword>
<feature type="compositionally biased region" description="Basic and acidic residues" evidence="1">
    <location>
        <begin position="158"/>
        <end position="178"/>
    </location>
</feature>
<dbReference type="EMBL" id="ML993595">
    <property type="protein sequence ID" value="KAF2166901.1"/>
    <property type="molecule type" value="Genomic_DNA"/>
</dbReference>
<evidence type="ECO:0000256" key="1">
    <source>
        <dbReference type="SAM" id="MobiDB-lite"/>
    </source>
</evidence>
<dbReference type="Proteomes" id="UP000799537">
    <property type="component" value="Unassembled WGS sequence"/>
</dbReference>
<dbReference type="AlphaFoldDB" id="A0A6A6CIP5"/>
<dbReference type="Pfam" id="PF06985">
    <property type="entry name" value="HET"/>
    <property type="match status" value="1"/>
</dbReference>
<dbReference type="InterPro" id="IPR052895">
    <property type="entry name" value="HetReg/Transcr_Mod"/>
</dbReference>
<evidence type="ECO:0000259" key="2">
    <source>
        <dbReference type="PROSITE" id="PS50020"/>
    </source>
</evidence>
<gene>
    <name evidence="3" type="ORF">M409DRAFT_22953</name>
</gene>
<dbReference type="RefSeq" id="XP_033667790.1">
    <property type="nucleotide sequence ID" value="XM_033806567.1"/>
</dbReference>